<reference evidence="1 2" key="1">
    <citation type="submission" date="2021-11" db="EMBL/GenBank/DDBJ databases">
        <title>Genomic of Niabella pedocola.</title>
        <authorList>
            <person name="Wu T."/>
        </authorList>
    </citation>
    <scope>NUCLEOTIDE SEQUENCE [LARGE SCALE GENOMIC DNA]</scope>
    <source>
        <strain evidence="1 2">JCM 31011</strain>
    </source>
</reference>
<keyword evidence="2" id="KW-1185">Reference proteome</keyword>
<proteinExistence type="predicted"/>
<protein>
    <submittedName>
        <fullName evidence="1">Thioredoxin family protein</fullName>
    </submittedName>
</protein>
<dbReference type="SUPFAM" id="SSF52833">
    <property type="entry name" value="Thioredoxin-like"/>
    <property type="match status" value="1"/>
</dbReference>
<dbReference type="InterPro" id="IPR036249">
    <property type="entry name" value="Thioredoxin-like_sf"/>
</dbReference>
<dbReference type="Proteomes" id="UP001199816">
    <property type="component" value="Unassembled WGS sequence"/>
</dbReference>
<organism evidence="1 2">
    <name type="scientific">Niabella pedocola</name>
    <dbReference type="NCBI Taxonomy" id="1752077"/>
    <lineage>
        <taxon>Bacteria</taxon>
        <taxon>Pseudomonadati</taxon>
        <taxon>Bacteroidota</taxon>
        <taxon>Chitinophagia</taxon>
        <taxon>Chitinophagales</taxon>
        <taxon>Chitinophagaceae</taxon>
        <taxon>Niabella</taxon>
    </lineage>
</organism>
<accession>A0ABS8PNI8</accession>
<evidence type="ECO:0000313" key="1">
    <source>
        <dbReference type="EMBL" id="MCD2422314.1"/>
    </source>
</evidence>
<sequence length="153" mass="17345">MAALTAAAQDQQRFHVYDPAANAREGIRKAVAQAKKENKHVLVQIGGNWCIWCARFDQFSKTDRSVDSVLKRSYVVYHLNYSKENKNLPVLAAYGFPQRFGFPVFLVLDQEGKRIHTQNSGYLEDGKGYSTEKVSDFLANWAPDALNPAKYKE</sequence>
<evidence type="ECO:0000313" key="2">
    <source>
        <dbReference type="Proteomes" id="UP001199816"/>
    </source>
</evidence>
<gene>
    <name evidence="1" type="ORF">LQ567_06035</name>
</gene>
<comment type="caution">
    <text evidence="1">The sequence shown here is derived from an EMBL/GenBank/DDBJ whole genome shotgun (WGS) entry which is preliminary data.</text>
</comment>
<dbReference type="EMBL" id="JAJNEC010000004">
    <property type="protein sequence ID" value="MCD2422314.1"/>
    <property type="molecule type" value="Genomic_DNA"/>
</dbReference>
<dbReference type="Pfam" id="PF13899">
    <property type="entry name" value="Thioredoxin_7"/>
    <property type="match status" value="1"/>
</dbReference>
<dbReference type="Gene3D" id="3.40.30.10">
    <property type="entry name" value="Glutaredoxin"/>
    <property type="match status" value="1"/>
</dbReference>
<name>A0ABS8PNI8_9BACT</name>
<dbReference type="RefSeq" id="WP_231003217.1">
    <property type="nucleotide sequence ID" value="NZ_JAJNEC010000004.1"/>
</dbReference>